<dbReference type="AlphaFoldDB" id="A0A165QP95"/>
<dbReference type="Proteomes" id="UP000077266">
    <property type="component" value="Unassembled WGS sequence"/>
</dbReference>
<keyword evidence="2" id="KW-1185">Reference proteome</keyword>
<reference evidence="1 2" key="1">
    <citation type="journal article" date="2016" name="Mol. Biol. Evol.">
        <title>Comparative Genomics of Early-Diverging Mushroom-Forming Fungi Provides Insights into the Origins of Lignocellulose Decay Capabilities.</title>
        <authorList>
            <person name="Nagy L.G."/>
            <person name="Riley R."/>
            <person name="Tritt A."/>
            <person name="Adam C."/>
            <person name="Daum C."/>
            <person name="Floudas D."/>
            <person name="Sun H."/>
            <person name="Yadav J.S."/>
            <person name="Pangilinan J."/>
            <person name="Larsson K.H."/>
            <person name="Matsuura K."/>
            <person name="Barry K."/>
            <person name="Labutti K."/>
            <person name="Kuo R."/>
            <person name="Ohm R.A."/>
            <person name="Bhattacharya S.S."/>
            <person name="Shirouzu T."/>
            <person name="Yoshinaga Y."/>
            <person name="Martin F.M."/>
            <person name="Grigoriev I.V."/>
            <person name="Hibbett D.S."/>
        </authorList>
    </citation>
    <scope>NUCLEOTIDE SEQUENCE [LARGE SCALE GENOMIC DNA]</scope>
    <source>
        <strain evidence="1 2">HHB12029</strain>
    </source>
</reference>
<gene>
    <name evidence="1" type="ORF">EXIGLDRAFT_7304</name>
</gene>
<proteinExistence type="predicted"/>
<protein>
    <submittedName>
        <fullName evidence="1">Uncharacterized protein</fullName>
    </submittedName>
</protein>
<evidence type="ECO:0000313" key="1">
    <source>
        <dbReference type="EMBL" id="KZW03878.1"/>
    </source>
</evidence>
<evidence type="ECO:0000313" key="2">
    <source>
        <dbReference type="Proteomes" id="UP000077266"/>
    </source>
</evidence>
<dbReference type="InParanoid" id="A0A165QP95"/>
<name>A0A165QP95_EXIGL</name>
<organism evidence="1 2">
    <name type="scientific">Exidia glandulosa HHB12029</name>
    <dbReference type="NCBI Taxonomy" id="1314781"/>
    <lineage>
        <taxon>Eukaryota</taxon>
        <taxon>Fungi</taxon>
        <taxon>Dikarya</taxon>
        <taxon>Basidiomycota</taxon>
        <taxon>Agaricomycotina</taxon>
        <taxon>Agaricomycetes</taxon>
        <taxon>Auriculariales</taxon>
        <taxon>Exidiaceae</taxon>
        <taxon>Exidia</taxon>
    </lineage>
</organism>
<dbReference type="EMBL" id="KV425882">
    <property type="protein sequence ID" value="KZW03878.1"/>
    <property type="molecule type" value="Genomic_DNA"/>
</dbReference>
<sequence>MSERANRKAAMEDLLDRSGSASPSYICMTHALTLPPILTPLQCSKAVDPGHYIYLFGTPEGLHCPSACSFLLSVGDEHSCVSGPAAHATRATNTYACTEQDPRKRHNVTAIHGHRPARAHPVNALAKAKAPAPCLTVAGLRQAEQASSRGTWL</sequence>
<accession>A0A165QP95</accession>